<dbReference type="OrthoDB" id="5354164at2759"/>
<dbReference type="EMBL" id="QVQW01000040">
    <property type="protein sequence ID" value="RKU43627.1"/>
    <property type="molecule type" value="Genomic_DNA"/>
</dbReference>
<evidence type="ECO:0000313" key="3">
    <source>
        <dbReference type="Proteomes" id="UP000275385"/>
    </source>
</evidence>
<proteinExistence type="predicted"/>
<dbReference type="Proteomes" id="UP000275385">
    <property type="component" value="Unassembled WGS sequence"/>
</dbReference>
<dbReference type="STRING" id="177199.A0A420Y717"/>
<keyword evidence="3" id="KW-1185">Reference proteome</keyword>
<accession>A0A420Y717</accession>
<gene>
    <name evidence="2" type="ORF">DL546_003622</name>
</gene>
<protein>
    <submittedName>
        <fullName evidence="2">Uncharacterized protein</fullName>
    </submittedName>
</protein>
<comment type="caution">
    <text evidence="2">The sequence shown here is derived from an EMBL/GenBank/DDBJ whole genome shotgun (WGS) entry which is preliminary data.</text>
</comment>
<organism evidence="2 3">
    <name type="scientific">Coniochaeta pulveracea</name>
    <dbReference type="NCBI Taxonomy" id="177199"/>
    <lineage>
        <taxon>Eukaryota</taxon>
        <taxon>Fungi</taxon>
        <taxon>Dikarya</taxon>
        <taxon>Ascomycota</taxon>
        <taxon>Pezizomycotina</taxon>
        <taxon>Sordariomycetes</taxon>
        <taxon>Sordariomycetidae</taxon>
        <taxon>Coniochaetales</taxon>
        <taxon>Coniochaetaceae</taxon>
        <taxon>Coniochaeta</taxon>
    </lineage>
</organism>
<name>A0A420Y717_9PEZI</name>
<dbReference type="AlphaFoldDB" id="A0A420Y717"/>
<sequence length="481" mass="53475">MDESDTVMGDLHDAFQDPDTVLTLGNRPLIPPGPGEKPTRHILLYGNDQYAAIYVPDTQGLEVLPKNLMPIPHFFRCLERGAFPAALIPRALLSMCRIRAYDEHVNCLDAVGMAAKLYSRLQGALVHLRVTSRPLFTSRWLAEVQSPSRRGLQAALSCIAYFETGELDVNPGIIGDEAFAVCMGSSIYVAERMLRDPTEVMSKATIERLVGNVGRPGVAFLITPPNPMVRKLDYSSWHMVSHDPFDGTAEDNFKGTSFHLSFTGYEIPIDLGHRGSHEHPAYFLETVISVYDCGKWIADVEILKSSARWNLVPNRSCLHDPKESNQQLSRLDLVSIDSWVELLDPPTQAAVVRAYGNPVARLAAAALALRNSKHVHVIQGHPCWVCLDIAGSCTSKQNNMVPHDQVELQDLDTSLSRTNPESGDYSEKEGEEDLEGNDAPYALPEEDTEEDSSFAFNMPIFEPQNQHQVTQVVEESVFFIY</sequence>
<evidence type="ECO:0000313" key="2">
    <source>
        <dbReference type="EMBL" id="RKU43627.1"/>
    </source>
</evidence>
<reference evidence="2 3" key="1">
    <citation type="submission" date="2018-08" db="EMBL/GenBank/DDBJ databases">
        <title>Draft genome of the lignicolous fungus Coniochaeta pulveracea.</title>
        <authorList>
            <person name="Borstlap C.J."/>
            <person name="De Witt R.N."/>
            <person name="Botha A."/>
            <person name="Volschenk H."/>
        </authorList>
    </citation>
    <scope>NUCLEOTIDE SEQUENCE [LARGE SCALE GENOMIC DNA]</scope>
    <source>
        <strain evidence="2 3">CAB683</strain>
    </source>
</reference>
<feature type="compositionally biased region" description="Polar residues" evidence="1">
    <location>
        <begin position="411"/>
        <end position="421"/>
    </location>
</feature>
<evidence type="ECO:0000256" key="1">
    <source>
        <dbReference type="SAM" id="MobiDB-lite"/>
    </source>
</evidence>
<feature type="region of interest" description="Disordered" evidence="1">
    <location>
        <begin position="410"/>
        <end position="452"/>
    </location>
</feature>